<proteinExistence type="predicted"/>
<evidence type="ECO:0000313" key="3">
    <source>
        <dbReference type="Proteomes" id="UP000008838"/>
    </source>
</evidence>
<keyword evidence="3" id="KW-1185">Reference proteome</keyword>
<accession>B2GIE1</accession>
<sequence length="104" mass="12001">MGDSGESQPRRQEILRADPYYPHTAWRTVMTWLLYFFVFLGFAALLTLIVPDRQFGWYYVAYTAVFATVGTAIQIVNRKARVRMLENSDQISRPHETRATPGIS</sequence>
<keyword evidence="1" id="KW-1133">Transmembrane helix</keyword>
<organism evidence="2 3">
    <name type="scientific">Kocuria rhizophila (strain ATCC 9341 / DSM 348 / NBRC 103217 / DC2201)</name>
    <dbReference type="NCBI Taxonomy" id="378753"/>
    <lineage>
        <taxon>Bacteria</taxon>
        <taxon>Bacillati</taxon>
        <taxon>Actinomycetota</taxon>
        <taxon>Actinomycetes</taxon>
        <taxon>Micrococcales</taxon>
        <taxon>Micrococcaceae</taxon>
        <taxon>Kocuria</taxon>
    </lineage>
</organism>
<feature type="transmembrane region" description="Helical" evidence="1">
    <location>
        <begin position="32"/>
        <end position="50"/>
    </location>
</feature>
<keyword evidence="1" id="KW-0812">Transmembrane</keyword>
<name>B2GIE1_KOCRD</name>
<evidence type="ECO:0000313" key="2">
    <source>
        <dbReference type="EMBL" id="BAG30563.1"/>
    </source>
</evidence>
<evidence type="ECO:0000256" key="1">
    <source>
        <dbReference type="SAM" id="Phobius"/>
    </source>
</evidence>
<feature type="transmembrane region" description="Helical" evidence="1">
    <location>
        <begin position="56"/>
        <end position="76"/>
    </location>
</feature>
<gene>
    <name evidence="2" type="ordered locus">KRH_22160</name>
</gene>
<reference evidence="2 3" key="1">
    <citation type="journal article" date="2008" name="J. Bacteriol.">
        <title>Complete genome sequence of the soil actinomycete Kocuria rhizophila.</title>
        <authorList>
            <person name="Takarada H."/>
            <person name="Sekine M."/>
            <person name="Kosugi H."/>
            <person name="Matsuo Y."/>
            <person name="Fujisawa T."/>
            <person name="Omata S."/>
            <person name="Kishi E."/>
            <person name="Shimizu A."/>
            <person name="Tsukatani N."/>
            <person name="Tanikawa S."/>
            <person name="Fujita N."/>
            <person name="Harayama S."/>
        </authorList>
    </citation>
    <scope>NUCLEOTIDE SEQUENCE [LARGE SCALE GENOMIC DNA]</scope>
    <source>
        <strain evidence="3">ATCC 9341 / DSM 348 / NBRC 103217 / DC2201</strain>
    </source>
</reference>
<keyword evidence="1" id="KW-0472">Membrane</keyword>
<dbReference type="HOGENOM" id="CLU_2246411_0_0_11"/>
<dbReference type="Proteomes" id="UP000008838">
    <property type="component" value="Chromosome"/>
</dbReference>
<dbReference type="KEGG" id="krh:KRH_22160"/>
<protein>
    <submittedName>
        <fullName evidence="2">Hypothetical membrane protein</fullName>
    </submittedName>
</protein>
<dbReference type="EMBL" id="AP009152">
    <property type="protein sequence ID" value="BAG30563.1"/>
    <property type="molecule type" value="Genomic_DNA"/>
</dbReference>
<dbReference type="AlphaFoldDB" id="B2GIE1"/>
<dbReference type="eggNOG" id="ENOG5031RKB">
    <property type="taxonomic scope" value="Bacteria"/>
</dbReference>